<keyword evidence="6" id="KW-1015">Disulfide bond</keyword>
<name>A0A2U2MW52_9GAMM</name>
<keyword evidence="9" id="KW-1185">Reference proteome</keyword>
<accession>A0A2U2MW52</accession>
<keyword evidence="1" id="KW-0001">2Fe-2S</keyword>
<organism evidence="8 9">
    <name type="scientific">Sediminicurvatus halobius</name>
    <dbReference type="NCBI Taxonomy" id="2182432"/>
    <lineage>
        <taxon>Bacteria</taxon>
        <taxon>Pseudomonadati</taxon>
        <taxon>Pseudomonadota</taxon>
        <taxon>Gammaproteobacteria</taxon>
        <taxon>Chromatiales</taxon>
        <taxon>Ectothiorhodospiraceae</taxon>
        <taxon>Sediminicurvatus</taxon>
    </lineage>
</organism>
<dbReference type="InterPro" id="IPR017941">
    <property type="entry name" value="Rieske_2Fe-2S"/>
</dbReference>
<dbReference type="NCBIfam" id="TIGR01409">
    <property type="entry name" value="TAT_signal_seq"/>
    <property type="match status" value="1"/>
</dbReference>
<evidence type="ECO:0000256" key="4">
    <source>
        <dbReference type="ARBA" id="ARBA00023004"/>
    </source>
</evidence>
<dbReference type="Gene3D" id="2.102.10.10">
    <property type="entry name" value="Rieske [2Fe-2S] iron-sulphur domain"/>
    <property type="match status" value="1"/>
</dbReference>
<dbReference type="InterPro" id="IPR006311">
    <property type="entry name" value="TAT_signal"/>
</dbReference>
<dbReference type="Proteomes" id="UP000245474">
    <property type="component" value="Unassembled WGS sequence"/>
</dbReference>
<dbReference type="PROSITE" id="PS51318">
    <property type="entry name" value="TAT"/>
    <property type="match status" value="1"/>
</dbReference>
<dbReference type="OrthoDB" id="311718at2"/>
<evidence type="ECO:0000256" key="1">
    <source>
        <dbReference type="ARBA" id="ARBA00022714"/>
    </source>
</evidence>
<sequence>MSDSPRWSRRRFMGLCAAGLVAMGGIPQLLRAAAAPREDFPRVRLIHPDGRPFHSADLVPGRNYVFSYPYVSTPCFLLDLGRTLQAPRQLETREGRAYTWSGGVGLQQSVVAFSAICSHRMTHPAPETSLISYHAHEHSGPDGQGAGVIHCCSEGSVFDPAEGARVLKGPAPEPLAAIDLRYDFRDDGLSAAGAHGGVLFERFLETFGPRLSLSFGPDRYNRPVGETSVVQTLEEYSQRPYYC</sequence>
<reference evidence="8 9" key="1">
    <citation type="submission" date="2018-05" db="EMBL/GenBank/DDBJ databases">
        <title>Spiribacter halobius sp. nov., a moderately halophilic bacterium isolated from marine solar saltern.</title>
        <authorList>
            <person name="Zheng W.-S."/>
            <person name="Lu D.-C."/>
            <person name="Du Z.-J."/>
        </authorList>
    </citation>
    <scope>NUCLEOTIDE SEQUENCE [LARGE SCALE GENOMIC DNA]</scope>
    <source>
        <strain evidence="8 9">E85</strain>
    </source>
</reference>
<dbReference type="PANTHER" id="PTHR10134">
    <property type="entry name" value="CYTOCHROME B-C1 COMPLEX SUBUNIT RIESKE, MITOCHONDRIAL"/>
    <property type="match status" value="1"/>
</dbReference>
<dbReference type="InterPro" id="IPR036922">
    <property type="entry name" value="Rieske_2Fe-2S_sf"/>
</dbReference>
<keyword evidence="4" id="KW-0408">Iron</keyword>
<evidence type="ECO:0000259" key="7">
    <source>
        <dbReference type="PROSITE" id="PS51296"/>
    </source>
</evidence>
<dbReference type="SUPFAM" id="SSF50022">
    <property type="entry name" value="ISP domain"/>
    <property type="match status" value="1"/>
</dbReference>
<evidence type="ECO:0000256" key="2">
    <source>
        <dbReference type="ARBA" id="ARBA00022723"/>
    </source>
</evidence>
<gene>
    <name evidence="8" type="ORF">DEM34_18395</name>
</gene>
<proteinExistence type="predicted"/>
<evidence type="ECO:0000256" key="6">
    <source>
        <dbReference type="ARBA" id="ARBA00023157"/>
    </source>
</evidence>
<evidence type="ECO:0000256" key="5">
    <source>
        <dbReference type="ARBA" id="ARBA00023014"/>
    </source>
</evidence>
<evidence type="ECO:0000313" key="8">
    <source>
        <dbReference type="EMBL" id="PWG61052.1"/>
    </source>
</evidence>
<evidence type="ECO:0000256" key="3">
    <source>
        <dbReference type="ARBA" id="ARBA00022729"/>
    </source>
</evidence>
<keyword evidence="3" id="KW-0732">Signal</keyword>
<dbReference type="GO" id="GO:0051537">
    <property type="term" value="F:2 iron, 2 sulfur cluster binding"/>
    <property type="evidence" value="ECO:0007669"/>
    <property type="project" value="UniProtKB-KW"/>
</dbReference>
<dbReference type="GO" id="GO:0046872">
    <property type="term" value="F:metal ion binding"/>
    <property type="evidence" value="ECO:0007669"/>
    <property type="project" value="UniProtKB-KW"/>
</dbReference>
<protein>
    <recommendedName>
        <fullName evidence="7">Rieske domain-containing protein</fullName>
    </recommendedName>
</protein>
<dbReference type="RefSeq" id="WP_109680289.1">
    <property type="nucleotide sequence ID" value="NZ_CP086615.1"/>
</dbReference>
<comment type="caution">
    <text evidence="8">The sequence shown here is derived from an EMBL/GenBank/DDBJ whole genome shotgun (WGS) entry which is preliminary data.</text>
</comment>
<evidence type="ECO:0000313" key="9">
    <source>
        <dbReference type="Proteomes" id="UP000245474"/>
    </source>
</evidence>
<dbReference type="EMBL" id="QFFI01000052">
    <property type="protein sequence ID" value="PWG61052.1"/>
    <property type="molecule type" value="Genomic_DNA"/>
</dbReference>
<dbReference type="PROSITE" id="PS51296">
    <property type="entry name" value="RIESKE"/>
    <property type="match status" value="1"/>
</dbReference>
<feature type="domain" description="Rieske" evidence="7">
    <location>
        <begin position="77"/>
        <end position="189"/>
    </location>
</feature>
<dbReference type="InterPro" id="IPR014349">
    <property type="entry name" value="Rieske_Fe-S_prot"/>
</dbReference>
<keyword evidence="2" id="KW-0479">Metal-binding</keyword>
<dbReference type="InterPro" id="IPR019546">
    <property type="entry name" value="TAT_signal_bac_arc"/>
</dbReference>
<dbReference type="AlphaFoldDB" id="A0A2U2MW52"/>
<keyword evidence="5" id="KW-0411">Iron-sulfur</keyword>